<keyword evidence="4" id="KW-1185">Reference proteome</keyword>
<evidence type="ECO:0000313" key="4">
    <source>
        <dbReference type="Proteomes" id="UP001174694"/>
    </source>
</evidence>
<sequence>MHTILITMKYLTAALILLPLWAAAQDHLPSLCQSEPMIQIEAGVTVVSATIDNLLDRPCEAIVTFSDPDFLPVVYFFDSIPCTGREIASFVMPPGVPSGNASIIWQCAGLSPSCNCATITGGTGDPTLTLEHLGTVGCAFESLITSTTLVTMTRSSSTFVETVADILTASTTSFQETSTTTTQATSSDLQSTTTDTSMSTSSVSTNPTVGGTAASGWSGTSDAAGAAASSANTGLSSTLANEGSSSGSASATTSSKDADLFQDSSASRTTTPVFPAVAASLVSTLTITAGCASAL</sequence>
<feature type="chain" id="PRO_5041407228" evidence="2">
    <location>
        <begin position="24"/>
        <end position="295"/>
    </location>
</feature>
<proteinExistence type="predicted"/>
<gene>
    <name evidence="3" type="ORF">NKR23_g2117</name>
</gene>
<evidence type="ECO:0000256" key="1">
    <source>
        <dbReference type="SAM" id="MobiDB-lite"/>
    </source>
</evidence>
<accession>A0AA38SBW0</accession>
<dbReference type="EMBL" id="JANBVO010000003">
    <property type="protein sequence ID" value="KAJ9155547.1"/>
    <property type="molecule type" value="Genomic_DNA"/>
</dbReference>
<keyword evidence="2" id="KW-0732">Signal</keyword>
<comment type="caution">
    <text evidence="3">The sequence shown here is derived from an EMBL/GenBank/DDBJ whole genome shotgun (WGS) entry which is preliminary data.</text>
</comment>
<organism evidence="3 4">
    <name type="scientific">Pleurostoma richardsiae</name>
    <dbReference type="NCBI Taxonomy" id="41990"/>
    <lineage>
        <taxon>Eukaryota</taxon>
        <taxon>Fungi</taxon>
        <taxon>Dikarya</taxon>
        <taxon>Ascomycota</taxon>
        <taxon>Pezizomycotina</taxon>
        <taxon>Sordariomycetes</taxon>
        <taxon>Sordariomycetidae</taxon>
        <taxon>Calosphaeriales</taxon>
        <taxon>Pleurostomataceae</taxon>
        <taxon>Pleurostoma</taxon>
    </lineage>
</organism>
<evidence type="ECO:0000313" key="3">
    <source>
        <dbReference type="EMBL" id="KAJ9155547.1"/>
    </source>
</evidence>
<evidence type="ECO:0000256" key="2">
    <source>
        <dbReference type="SAM" id="SignalP"/>
    </source>
</evidence>
<name>A0AA38SBW0_9PEZI</name>
<dbReference type="Proteomes" id="UP001174694">
    <property type="component" value="Unassembled WGS sequence"/>
</dbReference>
<reference evidence="3" key="1">
    <citation type="submission" date="2022-07" db="EMBL/GenBank/DDBJ databases">
        <title>Fungi with potential for degradation of polypropylene.</title>
        <authorList>
            <person name="Gostincar C."/>
        </authorList>
    </citation>
    <scope>NUCLEOTIDE SEQUENCE</scope>
    <source>
        <strain evidence="3">EXF-13308</strain>
    </source>
</reference>
<feature type="region of interest" description="Disordered" evidence="1">
    <location>
        <begin position="174"/>
        <end position="256"/>
    </location>
</feature>
<feature type="compositionally biased region" description="Low complexity" evidence="1">
    <location>
        <begin position="174"/>
        <end position="255"/>
    </location>
</feature>
<feature type="signal peptide" evidence="2">
    <location>
        <begin position="1"/>
        <end position="23"/>
    </location>
</feature>
<dbReference type="AlphaFoldDB" id="A0AA38SBW0"/>
<protein>
    <submittedName>
        <fullName evidence="3">Uncharacterized protein</fullName>
    </submittedName>
</protein>